<accession>A0A4R1AVX4</accession>
<keyword evidence="1" id="KW-0472">Membrane</keyword>
<dbReference type="AlphaFoldDB" id="A0A4R1AVX4"/>
<keyword evidence="3" id="KW-1185">Reference proteome</keyword>
<evidence type="ECO:0000256" key="1">
    <source>
        <dbReference type="SAM" id="Phobius"/>
    </source>
</evidence>
<evidence type="ECO:0000313" key="2">
    <source>
        <dbReference type="EMBL" id="TCJ01669.1"/>
    </source>
</evidence>
<sequence length="168" mass="19470">MSTKGKVLFRVSIGLNLILITCVLWGFIRINFVKDQIFNTEVQDDLVELEGLIAYQKDNQWSTPSLDTTKMGSVLNGLWLGITMGNQMGTLSKKDKEILQRLYMKLHQFPKDDLYRFTDLTETDKENFEELREVLREVGLGMKISIDENFYEQAEALEGKIESPLRRE</sequence>
<keyword evidence="1" id="KW-1133">Transmembrane helix</keyword>
<reference evidence="2 3" key="1">
    <citation type="submission" date="2019-03" db="EMBL/GenBank/DDBJ databases">
        <authorList>
            <person name="Jensen L."/>
            <person name="Storgaard J."/>
            <person name="Sulaj E."/>
            <person name="Schramm A."/>
            <person name="Marshall I.P.G."/>
        </authorList>
    </citation>
    <scope>NUCLEOTIDE SEQUENCE [LARGE SCALE GENOMIC DNA]</scope>
    <source>
        <strain evidence="2 3">2017H2G3</strain>
    </source>
</reference>
<evidence type="ECO:0000313" key="3">
    <source>
        <dbReference type="Proteomes" id="UP000293846"/>
    </source>
</evidence>
<dbReference type="Proteomes" id="UP000293846">
    <property type="component" value="Unassembled WGS sequence"/>
</dbReference>
<protein>
    <submittedName>
        <fullName evidence="2">Uncharacterized protein</fullName>
    </submittedName>
</protein>
<feature type="transmembrane region" description="Helical" evidence="1">
    <location>
        <begin position="7"/>
        <end position="28"/>
    </location>
</feature>
<gene>
    <name evidence="2" type="ORF">E0Y62_23020</name>
</gene>
<dbReference type="RefSeq" id="WP_131238412.1">
    <property type="nucleotide sequence ID" value="NZ_SJTH01000054.1"/>
</dbReference>
<keyword evidence="1" id="KW-0812">Transmembrane</keyword>
<proteinExistence type="predicted"/>
<dbReference type="OrthoDB" id="2870318at2"/>
<name>A0A4R1AVX4_9BACI</name>
<organism evidence="2 3">
    <name type="scientific">Cytobacillus praedii</name>
    <dbReference type="NCBI Taxonomy" id="1742358"/>
    <lineage>
        <taxon>Bacteria</taxon>
        <taxon>Bacillati</taxon>
        <taxon>Bacillota</taxon>
        <taxon>Bacilli</taxon>
        <taxon>Bacillales</taxon>
        <taxon>Bacillaceae</taxon>
        <taxon>Cytobacillus</taxon>
    </lineage>
</organism>
<comment type="caution">
    <text evidence="2">The sequence shown here is derived from an EMBL/GenBank/DDBJ whole genome shotgun (WGS) entry which is preliminary data.</text>
</comment>
<dbReference type="EMBL" id="SJTH01000054">
    <property type="protein sequence ID" value="TCJ01669.1"/>
    <property type="molecule type" value="Genomic_DNA"/>
</dbReference>